<organism evidence="3 4">
    <name type="scientific">Marinomonas primoryensis</name>
    <dbReference type="NCBI Taxonomy" id="178399"/>
    <lineage>
        <taxon>Bacteria</taxon>
        <taxon>Pseudomonadati</taxon>
        <taxon>Pseudomonadota</taxon>
        <taxon>Gammaproteobacteria</taxon>
        <taxon>Oceanospirillales</taxon>
        <taxon>Oceanospirillaceae</taxon>
        <taxon>Marinomonas</taxon>
    </lineage>
</organism>
<comment type="caution">
    <text evidence="3">The sequence shown here is derived from an EMBL/GenBank/DDBJ whole genome shotgun (WGS) entry which is preliminary data.</text>
</comment>
<name>A0ABV0KZZ9_9GAMM</name>
<dbReference type="Proteomes" id="UP001471651">
    <property type="component" value="Unassembled WGS sequence"/>
</dbReference>
<feature type="domain" description="DUF4872" evidence="2">
    <location>
        <begin position="154"/>
        <end position="324"/>
    </location>
</feature>
<dbReference type="Pfam" id="PF14399">
    <property type="entry name" value="BtrH_N"/>
    <property type="match status" value="1"/>
</dbReference>
<dbReference type="InterPro" id="IPR026935">
    <property type="entry name" value="BtrH_N"/>
</dbReference>
<feature type="domain" description="Butirosin biosynthesis protein H N-terminal" evidence="1">
    <location>
        <begin position="14"/>
        <end position="142"/>
    </location>
</feature>
<evidence type="ECO:0000313" key="3">
    <source>
        <dbReference type="EMBL" id="MEP7729762.1"/>
    </source>
</evidence>
<proteinExistence type="predicted"/>
<reference evidence="3 4" key="1">
    <citation type="submission" date="2024-05" db="EMBL/GenBank/DDBJ databases">
        <authorList>
            <person name="Busch G.E."/>
            <person name="Sharma I."/>
        </authorList>
    </citation>
    <scope>NUCLEOTIDE SEQUENCE [LARGE SCALE GENOMIC DNA]</scope>
    <source>
        <strain evidence="3 4">23GB23</strain>
    </source>
</reference>
<dbReference type="RefSeq" id="WP_348576942.1">
    <property type="nucleotide sequence ID" value="NZ_JBDYKN010000008.1"/>
</dbReference>
<gene>
    <name evidence="3" type="ORF">ABKW32_09925</name>
</gene>
<evidence type="ECO:0000259" key="2">
    <source>
        <dbReference type="Pfam" id="PF16169"/>
    </source>
</evidence>
<keyword evidence="4" id="KW-1185">Reference proteome</keyword>
<dbReference type="InterPro" id="IPR032369">
    <property type="entry name" value="DUF4872"/>
</dbReference>
<accession>A0ABV0KZZ9</accession>
<dbReference type="EMBL" id="JBDYKN010000008">
    <property type="protein sequence ID" value="MEP7729762.1"/>
    <property type="molecule type" value="Genomic_DNA"/>
</dbReference>
<evidence type="ECO:0000313" key="4">
    <source>
        <dbReference type="Proteomes" id="UP001471651"/>
    </source>
</evidence>
<evidence type="ECO:0000259" key="1">
    <source>
        <dbReference type="Pfam" id="PF14399"/>
    </source>
</evidence>
<protein>
    <submittedName>
        <fullName evidence="3">BtrH N-terminal domain-containing protein</fullName>
    </submittedName>
</protein>
<dbReference type="Pfam" id="PF16169">
    <property type="entry name" value="DUF4872"/>
    <property type="match status" value="1"/>
</dbReference>
<sequence>MAIIQNLTPFVGVHCETTASGTLLRQLDIKLSEAMMFGLGEGLGFIFWNMKIMDFPFIGGRIKPLSLTKNLARNLKLAFEIKETSSVKKAWRNAQALLDKDIAVGLQLDSYYLEYFGIKLHFAGHFAAMYGYDDDFAYMVDTKPNGGKVKTSLKSLELARNEKGPMAAKNLLYSLQKTGQAFDLSDAIVTAILNNVSDYLNPPIKNIGYKGILKTSVEIKTWFKTSTDVEHEFCTTAMIMEKAGTGGAIFRNMYRDFLKEAYEITKLAPINEAYEQFVEIAELWTDVASLLDGAGKHNDERLVNKASDILVELSNKEYLAMKTLEKIA</sequence>